<dbReference type="PANTHER" id="PTHR38340:SF1">
    <property type="entry name" value="S-LAYER PROTEIN"/>
    <property type="match status" value="1"/>
</dbReference>
<dbReference type="RefSeq" id="WP_092865166.1">
    <property type="nucleotide sequence ID" value="NZ_FOQH01000014.1"/>
</dbReference>
<dbReference type="PROSITE" id="PS00330">
    <property type="entry name" value="HEMOLYSIN_CALCIUM"/>
    <property type="match status" value="3"/>
</dbReference>
<accession>A0A1I3NRP5</accession>
<dbReference type="AlphaFoldDB" id="A0A1I3NRP5"/>
<sequence length="506" mass="52762">MARLTVTGDDDADLLYLSAGFGRDGAGELSDDSATARYEWTTAAGRAATAIGPSGAISVNLSDRPSGRAETLTLAVTEGTTLSVEADRPSIRVGLLAGDGPPGAAFDHMLAREDRFRVDGAGDVRLFGDAVMAVDGDRGRADVFLFAGTGGRQAAGDFWLVPATVFQVRMGDDDLRIESRGAVQVWGDVASTVDKVDYDAALLRAGDDRLDARDALEGVRRPDAPVLVGDVGHLGRGWLLRGGDDLLIAPREAAGALAGDVLLADGLSRLYCGDDVLRGGRGDDLLFGDVQDVLEPRLHLRPGADLLRGGRGDDALYGDAREDGPETVLLGPRAAGGDRLYGGAGRDLAQGGWGDDRVFGGGGRDRLHGEHGDDRIRGDGGADRLWGGRGNDRLEGGGDDDRLLGAAGNDRLFGGAGADLLHGGAGRDRLAGGEGADRFLLRGGGGRDVAVDFDPARDWLSAPRGLGPMQVEETARGMLISVRGASMLLLGVDERELDRADPDWLG</sequence>
<dbReference type="Gene3D" id="2.150.10.10">
    <property type="entry name" value="Serralysin-like metalloprotease, C-terminal"/>
    <property type="match status" value="2"/>
</dbReference>
<gene>
    <name evidence="3" type="ORF">SAMN05216258_11448</name>
</gene>
<dbReference type="PRINTS" id="PR00313">
    <property type="entry name" value="CABNDNGRPT"/>
</dbReference>
<proteinExistence type="predicted"/>
<dbReference type="EMBL" id="FOQH01000014">
    <property type="protein sequence ID" value="SFJ11945.1"/>
    <property type="molecule type" value="Genomic_DNA"/>
</dbReference>
<dbReference type="GO" id="GO:0005509">
    <property type="term" value="F:calcium ion binding"/>
    <property type="evidence" value="ECO:0007669"/>
    <property type="project" value="InterPro"/>
</dbReference>
<dbReference type="PANTHER" id="PTHR38340">
    <property type="entry name" value="S-LAYER PROTEIN"/>
    <property type="match status" value="1"/>
</dbReference>
<dbReference type="Proteomes" id="UP000199377">
    <property type="component" value="Unassembled WGS sequence"/>
</dbReference>
<evidence type="ECO:0000313" key="3">
    <source>
        <dbReference type="EMBL" id="SFJ11945.1"/>
    </source>
</evidence>
<dbReference type="GO" id="GO:0005576">
    <property type="term" value="C:extracellular region"/>
    <property type="evidence" value="ECO:0007669"/>
    <property type="project" value="UniProtKB-SubCell"/>
</dbReference>
<evidence type="ECO:0000313" key="4">
    <source>
        <dbReference type="Proteomes" id="UP000199377"/>
    </source>
</evidence>
<evidence type="ECO:0000256" key="1">
    <source>
        <dbReference type="ARBA" id="ARBA00004613"/>
    </source>
</evidence>
<dbReference type="InterPro" id="IPR011049">
    <property type="entry name" value="Serralysin-like_metalloprot_C"/>
</dbReference>
<organism evidence="3 4">
    <name type="scientific">Albimonas pacifica</name>
    <dbReference type="NCBI Taxonomy" id="1114924"/>
    <lineage>
        <taxon>Bacteria</taxon>
        <taxon>Pseudomonadati</taxon>
        <taxon>Pseudomonadota</taxon>
        <taxon>Alphaproteobacteria</taxon>
        <taxon>Rhodobacterales</taxon>
        <taxon>Paracoccaceae</taxon>
        <taxon>Albimonas</taxon>
    </lineage>
</organism>
<dbReference type="OrthoDB" id="419320at2"/>
<dbReference type="InterPro" id="IPR050557">
    <property type="entry name" value="RTX_toxin/Mannuronan_C5-epim"/>
</dbReference>
<protein>
    <submittedName>
        <fullName evidence="3">Hemolysin-type calcium-binding repeat-containing protein</fullName>
    </submittedName>
</protein>
<dbReference type="STRING" id="1114924.SAMN05216258_11448"/>
<reference evidence="3 4" key="1">
    <citation type="submission" date="2016-10" db="EMBL/GenBank/DDBJ databases">
        <authorList>
            <person name="de Groot N.N."/>
        </authorList>
    </citation>
    <scope>NUCLEOTIDE SEQUENCE [LARGE SCALE GENOMIC DNA]</scope>
    <source>
        <strain evidence="3 4">CGMCC 1.11030</strain>
    </source>
</reference>
<dbReference type="SUPFAM" id="SSF51120">
    <property type="entry name" value="beta-Roll"/>
    <property type="match status" value="1"/>
</dbReference>
<dbReference type="InterPro" id="IPR001343">
    <property type="entry name" value="Hemolysn_Ca-bd"/>
</dbReference>
<keyword evidence="4" id="KW-1185">Reference proteome</keyword>
<evidence type="ECO:0000256" key="2">
    <source>
        <dbReference type="ARBA" id="ARBA00022525"/>
    </source>
</evidence>
<keyword evidence="2" id="KW-0964">Secreted</keyword>
<dbReference type="Pfam" id="PF00353">
    <property type="entry name" value="HemolysinCabind"/>
    <property type="match status" value="5"/>
</dbReference>
<dbReference type="InterPro" id="IPR018511">
    <property type="entry name" value="Hemolysin-typ_Ca-bd_CS"/>
</dbReference>
<comment type="subcellular location">
    <subcellularLocation>
        <location evidence="1">Secreted</location>
    </subcellularLocation>
</comment>
<name>A0A1I3NRP5_9RHOB</name>